<reference evidence="2 3" key="2">
    <citation type="submission" date="2020-03" db="EMBL/GenBank/DDBJ databases">
        <title>Chryseoglobus sp. isolated from a deep-sea seamount.</title>
        <authorList>
            <person name="Zhang D.-C."/>
        </authorList>
    </citation>
    <scope>NUCLEOTIDE SEQUENCE [LARGE SCALE GENOMIC DNA]</scope>
    <source>
        <strain evidence="2 3">KN1116</strain>
    </source>
</reference>
<evidence type="ECO:0000256" key="1">
    <source>
        <dbReference type="SAM" id="MobiDB-lite"/>
    </source>
</evidence>
<dbReference type="EMBL" id="VIKT02000004">
    <property type="protein sequence ID" value="NHF62244.1"/>
    <property type="molecule type" value="Genomic_DNA"/>
</dbReference>
<gene>
    <name evidence="2" type="ORF">FK219_003140</name>
</gene>
<keyword evidence="3" id="KW-1185">Reference proteome</keyword>
<dbReference type="AlphaFoldDB" id="A0A9E5JMA0"/>
<organism evidence="2 3">
    <name type="scientific">Microcella pacifica</name>
    <dbReference type="NCBI Taxonomy" id="2591847"/>
    <lineage>
        <taxon>Bacteria</taxon>
        <taxon>Bacillati</taxon>
        <taxon>Actinomycetota</taxon>
        <taxon>Actinomycetes</taxon>
        <taxon>Micrococcales</taxon>
        <taxon>Microbacteriaceae</taxon>
        <taxon>Microcella</taxon>
    </lineage>
</organism>
<evidence type="ECO:0000313" key="3">
    <source>
        <dbReference type="Proteomes" id="UP000818266"/>
    </source>
</evidence>
<evidence type="ECO:0000313" key="2">
    <source>
        <dbReference type="EMBL" id="NHF62244.1"/>
    </source>
</evidence>
<accession>A0A9E5JMA0</accession>
<feature type="region of interest" description="Disordered" evidence="1">
    <location>
        <begin position="27"/>
        <end position="69"/>
    </location>
</feature>
<protein>
    <submittedName>
        <fullName evidence="2">Uncharacterized protein</fullName>
    </submittedName>
</protein>
<proteinExistence type="predicted"/>
<sequence>MATINHGTVRGYKSGCRCDLCRKANTDAKRLERERRDEREGKRPAARSTRKRTVPTTPSASPQEPEHGPIEAAFREAFSDETDSALTRARREVIFAAARVMDTPKHAPYFKSAAAVARETVADLLEAAPPKDGEGDALAAVMATFRGSRGSRPSRGRAAEVDDSEEPE</sequence>
<comment type="caution">
    <text evidence="2">The sequence shown here is derived from an EMBL/GenBank/DDBJ whole genome shotgun (WGS) entry which is preliminary data.</text>
</comment>
<name>A0A9E5JMA0_9MICO</name>
<dbReference type="RefSeq" id="WP_165638029.1">
    <property type="nucleotide sequence ID" value="NZ_VIKT02000004.1"/>
</dbReference>
<feature type="compositionally biased region" description="Basic residues" evidence="1">
    <location>
        <begin position="44"/>
        <end position="53"/>
    </location>
</feature>
<feature type="region of interest" description="Disordered" evidence="1">
    <location>
        <begin position="146"/>
        <end position="168"/>
    </location>
</feature>
<reference evidence="2 3" key="1">
    <citation type="submission" date="2019-06" db="EMBL/GenBank/DDBJ databases">
        <authorList>
            <person name="De-Chao Zhang Q."/>
        </authorList>
    </citation>
    <scope>NUCLEOTIDE SEQUENCE [LARGE SCALE GENOMIC DNA]</scope>
    <source>
        <strain evidence="2 3">KN1116</strain>
    </source>
</reference>
<dbReference type="Proteomes" id="UP000818266">
    <property type="component" value="Unassembled WGS sequence"/>
</dbReference>
<feature type="compositionally biased region" description="Basic and acidic residues" evidence="1">
    <location>
        <begin position="27"/>
        <end position="43"/>
    </location>
</feature>